<dbReference type="CDD" id="cd07516">
    <property type="entry name" value="HAD_Pase"/>
    <property type="match status" value="1"/>
</dbReference>
<dbReference type="GO" id="GO:0005829">
    <property type="term" value="C:cytosol"/>
    <property type="evidence" value="ECO:0007669"/>
    <property type="project" value="TreeGrafter"/>
</dbReference>
<dbReference type="InterPro" id="IPR000150">
    <property type="entry name" value="Cof"/>
</dbReference>
<reference evidence="1 2" key="1">
    <citation type="submission" date="2015-09" db="EMBL/GenBank/DDBJ databases">
        <authorList>
            <consortium name="Pathogen Informatics"/>
        </authorList>
    </citation>
    <scope>NUCLEOTIDE SEQUENCE [LARGE SCALE GENOMIC DNA]</scope>
    <source>
        <strain evidence="1 2">2789STDY5834876</strain>
    </source>
</reference>
<dbReference type="SFLD" id="SFLDG01140">
    <property type="entry name" value="C2.B:_Phosphomannomutase_and_P"/>
    <property type="match status" value="1"/>
</dbReference>
<proteinExistence type="predicted"/>
<protein>
    <submittedName>
        <fullName evidence="1">Phosphatase YidA</fullName>
        <ecNumber evidence="1">3.1.3.-</ecNumber>
    </submittedName>
</protein>
<dbReference type="STRING" id="39482.ERS852491_00879"/>
<dbReference type="PANTHER" id="PTHR10000:SF8">
    <property type="entry name" value="HAD SUPERFAMILY HYDROLASE-LIKE, TYPE 3"/>
    <property type="match status" value="1"/>
</dbReference>
<dbReference type="GO" id="GO:0000287">
    <property type="term" value="F:magnesium ion binding"/>
    <property type="evidence" value="ECO:0007669"/>
    <property type="project" value="TreeGrafter"/>
</dbReference>
<dbReference type="SFLD" id="SFLDS00003">
    <property type="entry name" value="Haloacid_Dehalogenase"/>
    <property type="match status" value="1"/>
</dbReference>
<dbReference type="RefSeq" id="WP_055151359.1">
    <property type="nucleotide sequence ID" value="NZ_CYZU01000006.1"/>
</dbReference>
<gene>
    <name evidence="1" type="primary">yidA_2</name>
    <name evidence="1" type="ORF">ERS852491_00879</name>
</gene>
<dbReference type="EMBL" id="CYZU01000006">
    <property type="protein sequence ID" value="CUN94541.1"/>
    <property type="molecule type" value="Genomic_DNA"/>
</dbReference>
<name>A0A174B0F0_9FIRM</name>
<dbReference type="NCBIfam" id="TIGR00099">
    <property type="entry name" value="Cof-subfamily"/>
    <property type="match status" value="1"/>
</dbReference>
<dbReference type="PRINTS" id="PR00119">
    <property type="entry name" value="CATATPASE"/>
</dbReference>
<dbReference type="PANTHER" id="PTHR10000">
    <property type="entry name" value="PHOSPHOSERINE PHOSPHATASE"/>
    <property type="match status" value="1"/>
</dbReference>
<dbReference type="InterPro" id="IPR023214">
    <property type="entry name" value="HAD_sf"/>
</dbReference>
<dbReference type="AlphaFoldDB" id="A0A174B0F0"/>
<dbReference type="InterPro" id="IPR006379">
    <property type="entry name" value="HAD-SF_hydro_IIB"/>
</dbReference>
<dbReference type="PROSITE" id="PS01229">
    <property type="entry name" value="COF_2"/>
    <property type="match status" value="1"/>
</dbReference>
<dbReference type="GO" id="GO:0016791">
    <property type="term" value="F:phosphatase activity"/>
    <property type="evidence" value="ECO:0007669"/>
    <property type="project" value="UniProtKB-ARBA"/>
</dbReference>
<evidence type="ECO:0000313" key="2">
    <source>
        <dbReference type="Proteomes" id="UP000095544"/>
    </source>
</evidence>
<dbReference type="SFLD" id="SFLDG01144">
    <property type="entry name" value="C2.B.4:_PGP_Like"/>
    <property type="match status" value="1"/>
</dbReference>
<keyword evidence="1" id="KW-0378">Hydrolase</keyword>
<dbReference type="SUPFAM" id="SSF56784">
    <property type="entry name" value="HAD-like"/>
    <property type="match status" value="1"/>
</dbReference>
<dbReference type="InterPro" id="IPR036412">
    <property type="entry name" value="HAD-like_sf"/>
</dbReference>
<sequence length="271" mass="30495">MEYQMLVLDLDGTLTNSRKEITDSTRNALIEIQREGKKVVLASGRPIFGVLPLAKKLYLDRFGSYILSFNGARITRCSDGTDIYNKTLPPEIIPVVYDIAASFPGVDLLSYNDSHILSGIAVNKYTKQESFLNKMPVAEIPDFVEHLNFPVNKLLAAGDPDIMEKMMEVLKKRFHTFLNIYRSEPFFLEIMPKKIDKAYSLQKLLNSIGLTADQMICCGDGYNDVSMIEYAGLGVAMENAQSVVKDTADFITRSNDDDGILHVIEKFMKEK</sequence>
<dbReference type="OrthoDB" id="9781413at2"/>
<dbReference type="EC" id="3.1.3.-" evidence="1"/>
<organism evidence="1 2">
    <name type="scientific">Faecalicatena contorta</name>
    <dbReference type="NCBI Taxonomy" id="39482"/>
    <lineage>
        <taxon>Bacteria</taxon>
        <taxon>Bacillati</taxon>
        <taxon>Bacillota</taxon>
        <taxon>Clostridia</taxon>
        <taxon>Lachnospirales</taxon>
        <taxon>Lachnospiraceae</taxon>
        <taxon>Faecalicatena</taxon>
    </lineage>
</organism>
<dbReference type="Gene3D" id="3.40.50.1000">
    <property type="entry name" value="HAD superfamily/HAD-like"/>
    <property type="match status" value="1"/>
</dbReference>
<dbReference type="Gene3D" id="3.30.1240.10">
    <property type="match status" value="1"/>
</dbReference>
<dbReference type="Proteomes" id="UP000095544">
    <property type="component" value="Unassembled WGS sequence"/>
</dbReference>
<dbReference type="Pfam" id="PF08282">
    <property type="entry name" value="Hydrolase_3"/>
    <property type="match status" value="1"/>
</dbReference>
<evidence type="ECO:0000313" key="1">
    <source>
        <dbReference type="EMBL" id="CUN94541.1"/>
    </source>
</evidence>
<accession>A0A174B0F0</accession>
<dbReference type="NCBIfam" id="TIGR01484">
    <property type="entry name" value="HAD-SF-IIB"/>
    <property type="match status" value="1"/>
</dbReference>